<keyword evidence="3" id="KW-0677">Repeat</keyword>
<sequence length="426" mass="46688">MLEDRYGSPLTTTSQKARDAYVDGVDRYLGALDKVEDAFGAAIAADDAFAMPRIGLARMHLVCGRGAEARAELAAARERLSGVSDREAAQIDMLGDLIEGRAAEAYGRIRAHVAEHPRDILLAQTCTSVFGLIGFSGQPGREAEQLAYTTMLQPHYGDDWWFLCQHAFAQMEAGQTGPAAANIERSMELNTHSAHSAHVRAHLYYETAETGAGLEYLDGFWSRYPDTAYLHCHMSWHIALWALEQGNIERVWKVFDAYVSPNRPPGPPLNILTDSVAILYRVAMAGHDVPKARWQQLSDYAVRVFPTPGMAFADVHSALAHAMAAQQDRLQTVIEGATGPAGPVVRTLAKAFRDLADGKPDDAVRRMTEVMAEHERIGGSRAQRDLLEFALANALVKAGRPAEARRCLDMRRPHTAHDHAVAGLSN</sequence>
<evidence type="ECO:0000256" key="4">
    <source>
        <dbReference type="ARBA" id="ARBA00022803"/>
    </source>
</evidence>
<dbReference type="InterPro" id="IPR011990">
    <property type="entry name" value="TPR-like_helical_dom_sf"/>
</dbReference>
<dbReference type="InterPro" id="IPR033891">
    <property type="entry name" value="TTC38"/>
</dbReference>
<accession>A0A1G8VJ82</accession>
<dbReference type="RefSeq" id="WP_093155879.1">
    <property type="nucleotide sequence ID" value="NZ_FNEK01000021.1"/>
</dbReference>
<evidence type="ECO:0000256" key="1">
    <source>
        <dbReference type="ARBA" id="ARBA00005857"/>
    </source>
</evidence>
<evidence type="ECO:0000313" key="5">
    <source>
        <dbReference type="EMBL" id="SDJ66053.1"/>
    </source>
</evidence>
<evidence type="ECO:0000256" key="3">
    <source>
        <dbReference type="ARBA" id="ARBA00022737"/>
    </source>
</evidence>
<dbReference type="SUPFAM" id="SSF48452">
    <property type="entry name" value="TPR-like"/>
    <property type="match status" value="1"/>
</dbReference>
<dbReference type="Gene3D" id="1.25.40.10">
    <property type="entry name" value="Tetratricopeptide repeat domain"/>
    <property type="match status" value="1"/>
</dbReference>
<keyword evidence="6" id="KW-1185">Reference proteome</keyword>
<dbReference type="OrthoDB" id="9815900at2"/>
<dbReference type="PANTHER" id="PTHR16263">
    <property type="entry name" value="TETRATRICOPEPTIDE REPEAT PROTEIN 38"/>
    <property type="match status" value="1"/>
</dbReference>
<dbReference type="EMBL" id="FNEK01000021">
    <property type="protein sequence ID" value="SDJ66053.1"/>
    <property type="molecule type" value="Genomic_DNA"/>
</dbReference>
<dbReference type="CDD" id="cd05804">
    <property type="entry name" value="StaR_like"/>
    <property type="match status" value="1"/>
</dbReference>
<protein>
    <recommendedName>
        <fullName evidence="2">Tetratricopeptide repeat protein 38</fullName>
    </recommendedName>
</protein>
<dbReference type="Proteomes" id="UP000199382">
    <property type="component" value="Unassembled WGS sequence"/>
</dbReference>
<name>A0A1G8VJ82_9RHOB</name>
<keyword evidence="4" id="KW-0802">TPR repeat</keyword>
<dbReference type="PANTHER" id="PTHR16263:SF4">
    <property type="entry name" value="TETRATRICOPEPTIDE REPEAT PROTEIN 38"/>
    <property type="match status" value="1"/>
</dbReference>
<proteinExistence type="inferred from homology"/>
<dbReference type="STRING" id="571298.SAMN04488026_102164"/>
<dbReference type="AlphaFoldDB" id="A0A1G8VJ82"/>
<comment type="similarity">
    <text evidence="1">Belongs to the TTC38 family.</text>
</comment>
<gene>
    <name evidence="5" type="ORF">SAMN04488026_102164</name>
</gene>
<evidence type="ECO:0000313" key="6">
    <source>
        <dbReference type="Proteomes" id="UP000199382"/>
    </source>
</evidence>
<evidence type="ECO:0000256" key="2">
    <source>
        <dbReference type="ARBA" id="ARBA00019992"/>
    </source>
</evidence>
<reference evidence="5 6" key="1">
    <citation type="submission" date="2016-10" db="EMBL/GenBank/DDBJ databases">
        <authorList>
            <person name="de Groot N.N."/>
        </authorList>
    </citation>
    <scope>NUCLEOTIDE SEQUENCE [LARGE SCALE GENOMIC DNA]</scope>
    <source>
        <strain evidence="5 6">DSM 25294</strain>
    </source>
</reference>
<organism evidence="5 6">
    <name type="scientific">Aliiruegeria lutimaris</name>
    <dbReference type="NCBI Taxonomy" id="571298"/>
    <lineage>
        <taxon>Bacteria</taxon>
        <taxon>Pseudomonadati</taxon>
        <taxon>Pseudomonadota</taxon>
        <taxon>Alphaproteobacteria</taxon>
        <taxon>Rhodobacterales</taxon>
        <taxon>Roseobacteraceae</taxon>
        <taxon>Aliiruegeria</taxon>
    </lineage>
</organism>